<comment type="caution">
    <text evidence="1">The sequence shown here is derived from an EMBL/GenBank/DDBJ whole genome shotgun (WGS) entry which is preliminary data.</text>
</comment>
<reference evidence="1" key="1">
    <citation type="submission" date="2020-08" db="EMBL/GenBank/DDBJ databases">
        <title>Multicomponent nature underlies the extraordinary mechanical properties of spider dragline silk.</title>
        <authorList>
            <person name="Kono N."/>
            <person name="Nakamura H."/>
            <person name="Mori M."/>
            <person name="Yoshida Y."/>
            <person name="Ohtoshi R."/>
            <person name="Malay A.D."/>
            <person name="Moran D.A.P."/>
            <person name="Tomita M."/>
            <person name="Numata K."/>
            <person name="Arakawa K."/>
        </authorList>
    </citation>
    <scope>NUCLEOTIDE SEQUENCE</scope>
</reference>
<organism evidence="1 2">
    <name type="scientific">Trichonephila clavipes</name>
    <name type="common">Golden silk orbweaver</name>
    <name type="synonym">Nephila clavipes</name>
    <dbReference type="NCBI Taxonomy" id="2585209"/>
    <lineage>
        <taxon>Eukaryota</taxon>
        <taxon>Metazoa</taxon>
        <taxon>Ecdysozoa</taxon>
        <taxon>Arthropoda</taxon>
        <taxon>Chelicerata</taxon>
        <taxon>Arachnida</taxon>
        <taxon>Araneae</taxon>
        <taxon>Araneomorphae</taxon>
        <taxon>Entelegynae</taxon>
        <taxon>Araneoidea</taxon>
        <taxon>Nephilidae</taxon>
        <taxon>Trichonephila</taxon>
    </lineage>
</organism>
<protein>
    <submittedName>
        <fullName evidence="1">Uncharacterized protein</fullName>
    </submittedName>
</protein>
<proteinExistence type="predicted"/>
<dbReference type="Proteomes" id="UP000887159">
    <property type="component" value="Unassembled WGS sequence"/>
</dbReference>
<evidence type="ECO:0000313" key="1">
    <source>
        <dbReference type="EMBL" id="GFY35620.1"/>
    </source>
</evidence>
<evidence type="ECO:0000313" key="2">
    <source>
        <dbReference type="Proteomes" id="UP000887159"/>
    </source>
</evidence>
<gene>
    <name evidence="1" type="ORF">TNCV_2619111</name>
</gene>
<accession>A0A8X6WIY9</accession>
<name>A0A8X6WIY9_TRICX</name>
<sequence>MESAQGERKCEKNNGESEKLRVNVIGVFRTRSLKGRSYERTAKCNSIRQFTTPNAVRFVTQIAGTGQLGPIPEPRTPWEPRLFLNSALIRMSG</sequence>
<dbReference type="EMBL" id="BMAU01021433">
    <property type="protein sequence ID" value="GFY35620.1"/>
    <property type="molecule type" value="Genomic_DNA"/>
</dbReference>
<keyword evidence="2" id="KW-1185">Reference proteome</keyword>
<dbReference type="AlphaFoldDB" id="A0A8X6WIY9"/>